<name>A0A0K1PU09_9BACT</name>
<evidence type="ECO:0000313" key="2">
    <source>
        <dbReference type="Proteomes" id="UP000064967"/>
    </source>
</evidence>
<keyword evidence="2" id="KW-1185">Reference proteome</keyword>
<sequence>MHRSSLDVPHEVVLPARAFDMLAKELEPRCIYVCTKPGGVGITFETGRGEILIRRAS</sequence>
<dbReference type="RefSeq" id="WP_169927593.1">
    <property type="nucleotide sequence ID" value="NZ_CP012333.1"/>
</dbReference>
<dbReference type="STRING" id="1391654.AKJ09_03684"/>
<accession>A0A0K1PU09</accession>
<reference evidence="1 2" key="1">
    <citation type="submission" date="2015-08" db="EMBL/GenBank/DDBJ databases">
        <authorList>
            <person name="Babu N.S."/>
            <person name="Beckwith C.J."/>
            <person name="Beseler K.G."/>
            <person name="Brison A."/>
            <person name="Carone J.V."/>
            <person name="Caskin T.P."/>
            <person name="Diamond M."/>
            <person name="Durham M.E."/>
            <person name="Foxe J.M."/>
            <person name="Go M."/>
            <person name="Henderson B.A."/>
            <person name="Jones I.B."/>
            <person name="McGettigan J.A."/>
            <person name="Micheletti S.J."/>
            <person name="Nasrallah M.E."/>
            <person name="Ortiz D."/>
            <person name="Piller C.R."/>
            <person name="Privatt S.R."/>
            <person name="Schneider S.L."/>
            <person name="Sharp S."/>
            <person name="Smith T.C."/>
            <person name="Stanton J.D."/>
            <person name="Ullery H.E."/>
            <person name="Wilson R.J."/>
            <person name="Serrano M.G."/>
            <person name="Buck G."/>
            <person name="Lee V."/>
            <person name="Wang Y."/>
            <person name="Carvalho R."/>
            <person name="Voegtly L."/>
            <person name="Shi R."/>
            <person name="Duckworth R."/>
            <person name="Johnson A."/>
            <person name="Loviza R."/>
            <person name="Walstead R."/>
            <person name="Shah Z."/>
            <person name="Kiflezghi M."/>
            <person name="Wade K."/>
            <person name="Ball S.L."/>
            <person name="Bradley K.W."/>
            <person name="Asai D.J."/>
            <person name="Bowman C.A."/>
            <person name="Russell D.A."/>
            <person name="Pope W.H."/>
            <person name="Jacobs-Sera D."/>
            <person name="Hendrix R.W."/>
            <person name="Hatfull G.F."/>
        </authorList>
    </citation>
    <scope>NUCLEOTIDE SEQUENCE [LARGE SCALE GENOMIC DNA]</scope>
    <source>
        <strain evidence="1 2">DSM 27648</strain>
    </source>
</reference>
<dbReference type="Proteomes" id="UP000064967">
    <property type="component" value="Chromosome"/>
</dbReference>
<dbReference type="KEGG" id="llu:AKJ09_03684"/>
<gene>
    <name evidence="1" type="ORF">AKJ09_03684</name>
</gene>
<organism evidence="1 2">
    <name type="scientific">Labilithrix luteola</name>
    <dbReference type="NCBI Taxonomy" id="1391654"/>
    <lineage>
        <taxon>Bacteria</taxon>
        <taxon>Pseudomonadati</taxon>
        <taxon>Myxococcota</taxon>
        <taxon>Polyangia</taxon>
        <taxon>Polyangiales</taxon>
        <taxon>Labilitrichaceae</taxon>
        <taxon>Labilithrix</taxon>
    </lineage>
</organism>
<proteinExistence type="predicted"/>
<dbReference type="AlphaFoldDB" id="A0A0K1PU09"/>
<evidence type="ECO:0000313" key="1">
    <source>
        <dbReference type="EMBL" id="AKU97020.1"/>
    </source>
</evidence>
<protein>
    <submittedName>
        <fullName evidence="1">Uncharacterized protein</fullName>
    </submittedName>
</protein>
<dbReference type="EMBL" id="CP012333">
    <property type="protein sequence ID" value="AKU97020.1"/>
    <property type="molecule type" value="Genomic_DNA"/>
</dbReference>